<gene>
    <name evidence="1" type="ORF">S06H3_59238</name>
</gene>
<accession>X1QA76</accession>
<dbReference type="EMBL" id="BARV01038455">
    <property type="protein sequence ID" value="GAI47940.1"/>
    <property type="molecule type" value="Genomic_DNA"/>
</dbReference>
<dbReference type="AlphaFoldDB" id="X1QA76"/>
<feature type="non-terminal residue" evidence="1">
    <location>
        <position position="1"/>
    </location>
</feature>
<sequence length="120" mass="13935">VYFHLLTARAMENRKFADYLVPILYELGKSAVYDRRFYADLASILRFKYKYSFSLLAGAILKPNDVKAGAILKPEDVERDVQTLTVNVNIDTIMEDWERLAQRIEKIEKGPEEKQNVMFG</sequence>
<name>X1QA76_9ZZZZ</name>
<organism evidence="1">
    <name type="scientific">marine sediment metagenome</name>
    <dbReference type="NCBI Taxonomy" id="412755"/>
    <lineage>
        <taxon>unclassified sequences</taxon>
        <taxon>metagenomes</taxon>
        <taxon>ecological metagenomes</taxon>
    </lineage>
</organism>
<reference evidence="1" key="1">
    <citation type="journal article" date="2014" name="Front. Microbiol.">
        <title>High frequency of phylogenetically diverse reductive dehalogenase-homologous genes in deep subseafloor sedimentary metagenomes.</title>
        <authorList>
            <person name="Kawai M."/>
            <person name="Futagami T."/>
            <person name="Toyoda A."/>
            <person name="Takaki Y."/>
            <person name="Nishi S."/>
            <person name="Hori S."/>
            <person name="Arai W."/>
            <person name="Tsubouchi T."/>
            <person name="Morono Y."/>
            <person name="Uchiyama I."/>
            <person name="Ito T."/>
            <person name="Fujiyama A."/>
            <person name="Inagaki F."/>
            <person name="Takami H."/>
        </authorList>
    </citation>
    <scope>NUCLEOTIDE SEQUENCE</scope>
    <source>
        <strain evidence="1">Expedition CK06-06</strain>
    </source>
</reference>
<proteinExistence type="predicted"/>
<evidence type="ECO:0000313" key="1">
    <source>
        <dbReference type="EMBL" id="GAI47940.1"/>
    </source>
</evidence>
<protein>
    <submittedName>
        <fullName evidence="1">Uncharacterized protein</fullName>
    </submittedName>
</protein>
<comment type="caution">
    <text evidence="1">The sequence shown here is derived from an EMBL/GenBank/DDBJ whole genome shotgun (WGS) entry which is preliminary data.</text>
</comment>